<evidence type="ECO:0000313" key="2">
    <source>
        <dbReference type="EMBL" id="TCS73286.1"/>
    </source>
</evidence>
<feature type="transmembrane region" description="Helical" evidence="1">
    <location>
        <begin position="154"/>
        <end position="186"/>
    </location>
</feature>
<keyword evidence="3" id="KW-1185">Reference proteome</keyword>
<reference evidence="2 3" key="1">
    <citation type="submission" date="2019-03" db="EMBL/GenBank/DDBJ databases">
        <title>Genomic Encyclopedia of Type Strains, Phase IV (KMG-IV): sequencing the most valuable type-strain genomes for metagenomic binning, comparative biology and taxonomic classification.</title>
        <authorList>
            <person name="Goeker M."/>
        </authorList>
    </citation>
    <scope>NUCLEOTIDE SEQUENCE [LARGE SCALE GENOMIC DNA]</scope>
    <source>
        <strain evidence="2 3">DSM 103923</strain>
    </source>
</reference>
<keyword evidence="1" id="KW-0812">Transmembrane</keyword>
<keyword evidence="1" id="KW-1133">Transmembrane helix</keyword>
<feature type="transmembrane region" description="Helical" evidence="1">
    <location>
        <begin position="403"/>
        <end position="421"/>
    </location>
</feature>
<keyword evidence="2" id="KW-0808">Transferase</keyword>
<protein>
    <submittedName>
        <fullName evidence="2">4-amino-4-deoxy-L-arabinose transferase-like glycosyltransferase</fullName>
    </submittedName>
</protein>
<feature type="transmembrane region" description="Helical" evidence="1">
    <location>
        <begin position="301"/>
        <end position="319"/>
    </location>
</feature>
<comment type="caution">
    <text evidence="2">The sequence shown here is derived from an EMBL/GenBank/DDBJ whole genome shotgun (WGS) entry which is preliminary data.</text>
</comment>
<keyword evidence="1" id="KW-0472">Membrane</keyword>
<accession>A0A4V2UQY1</accession>
<feature type="transmembrane region" description="Helical" evidence="1">
    <location>
        <begin position="81"/>
        <end position="100"/>
    </location>
</feature>
<dbReference type="RefSeq" id="WP_126458407.1">
    <property type="nucleotide sequence ID" value="NZ_AP018721.1"/>
</dbReference>
<feature type="transmembrane region" description="Helical" evidence="1">
    <location>
        <begin position="368"/>
        <end position="391"/>
    </location>
</feature>
<feature type="transmembrane region" description="Helical" evidence="1">
    <location>
        <begin position="326"/>
        <end position="348"/>
    </location>
</feature>
<organism evidence="2 3">
    <name type="scientific">Sulfuritortus calidifontis</name>
    <dbReference type="NCBI Taxonomy" id="1914471"/>
    <lineage>
        <taxon>Bacteria</taxon>
        <taxon>Pseudomonadati</taxon>
        <taxon>Pseudomonadota</taxon>
        <taxon>Betaproteobacteria</taxon>
        <taxon>Nitrosomonadales</taxon>
        <taxon>Thiobacillaceae</taxon>
        <taxon>Sulfuritortus</taxon>
    </lineage>
</organism>
<dbReference type="OrthoDB" id="8556356at2"/>
<dbReference type="AlphaFoldDB" id="A0A4V2UQY1"/>
<feature type="transmembrane region" description="Helical" evidence="1">
    <location>
        <begin position="198"/>
        <end position="219"/>
    </location>
</feature>
<feature type="transmembrane region" description="Helical" evidence="1">
    <location>
        <begin position="106"/>
        <end position="124"/>
    </location>
</feature>
<feature type="transmembrane region" description="Helical" evidence="1">
    <location>
        <begin position="276"/>
        <end position="295"/>
    </location>
</feature>
<dbReference type="Proteomes" id="UP000295135">
    <property type="component" value="Unassembled WGS sequence"/>
</dbReference>
<proteinExistence type="predicted"/>
<sequence length="519" mass="56502">MHPLTSRKIYLLAALMVLWALYGLTGRDAWKAEETLALGQVLDWLEHGQAHASTVPLHTFLAGLAAKLLGPWLGIQDAARAVSGLFSLVALACTGLAARALLGPGYGPAAALLLMGAFGLMLRAHALLPDSLQLAAYALLLYGATLARRQPMPAVAVIGGALFALTLIDGLADFVLGLFILLLPLVSRDWRERPYRQGVGLGIAVGLVLSGLWLAWLTLQGNLDAWLAGHGLAGLLPVYDPGHLVSLLAWSAWPVWPLAAWAIWHEHKRLGRASELHLPLLAVLVLFYAALTPAFSRDGGALPLLAPLSLLAAFAIGHMQRGAAQAFYWFGVLCFFFLAIVFWIHFAALEWGWPPRLADRLARMTPDYQSGGIGSLRLGLAVAATLLWVIATPFFPRAQLRPALVWATGMTLTWLLLMALFRPWGEAGWAWKPVLAELDRQLPAGVCVQAQVEADTAIALRYHLDSRLARPGQVCGYLLIQGRRGEAANPGPDYEYVWLGQRPRHKDQALRLFRHVEPS</sequence>
<feature type="transmembrane region" description="Helical" evidence="1">
    <location>
        <begin position="244"/>
        <end position="264"/>
    </location>
</feature>
<evidence type="ECO:0000313" key="3">
    <source>
        <dbReference type="Proteomes" id="UP000295135"/>
    </source>
</evidence>
<dbReference type="EMBL" id="SLZY01000002">
    <property type="protein sequence ID" value="TCS73286.1"/>
    <property type="molecule type" value="Genomic_DNA"/>
</dbReference>
<dbReference type="GO" id="GO:0016740">
    <property type="term" value="F:transferase activity"/>
    <property type="evidence" value="ECO:0007669"/>
    <property type="project" value="UniProtKB-KW"/>
</dbReference>
<name>A0A4V2UQY1_9PROT</name>
<gene>
    <name evidence="2" type="ORF">EDC61_10254</name>
</gene>
<evidence type="ECO:0000256" key="1">
    <source>
        <dbReference type="SAM" id="Phobius"/>
    </source>
</evidence>